<feature type="region of interest" description="Disordered" evidence="1">
    <location>
        <begin position="200"/>
        <end position="267"/>
    </location>
</feature>
<evidence type="ECO:0000313" key="2">
    <source>
        <dbReference type="EMBL" id="KAK1841783.1"/>
    </source>
</evidence>
<dbReference type="EMBL" id="JAQOWY010000457">
    <property type="protein sequence ID" value="KAK1841783.1"/>
    <property type="molecule type" value="Genomic_DNA"/>
</dbReference>
<comment type="caution">
    <text evidence="2">The sequence shown here is derived from an EMBL/GenBank/DDBJ whole genome shotgun (WGS) entry which is preliminary data.</text>
</comment>
<feature type="compositionally biased region" description="Basic and acidic residues" evidence="1">
    <location>
        <begin position="233"/>
        <end position="243"/>
    </location>
</feature>
<name>A0AAD9A5H6_9PEZI</name>
<feature type="region of interest" description="Disordered" evidence="1">
    <location>
        <begin position="1"/>
        <end position="71"/>
    </location>
</feature>
<feature type="compositionally biased region" description="Basic residues" evidence="1">
    <location>
        <begin position="20"/>
        <end position="36"/>
    </location>
</feature>
<sequence>MAGGGGAEAIRARSVAGGHLLRKRKRSQHPITKRRSPGAEVDGNMGPGQPARRGRNKGHDAGQHDPWIPARRMGEGEKADCAGDEGGVCLSDDREVWLEMEGRCPCGVRRCVKGVPESLGRLLSSHDRYQPQTVSGHRGIATSCGLRWGARLASWPCEEGVWFQGLSGQSSHLHGISPEWSPTHQHRSGKVARRFVETEFEERAMEPRESSRGGRREAVRNADGSRDGLGGRTEGRMLERLNERSGGSVCAGRGCNVGCENGGRRKE</sequence>
<dbReference type="AlphaFoldDB" id="A0AAD9A5H6"/>
<proteinExistence type="predicted"/>
<dbReference type="Proteomes" id="UP001243330">
    <property type="component" value="Unassembled WGS sequence"/>
</dbReference>
<evidence type="ECO:0000256" key="1">
    <source>
        <dbReference type="SAM" id="MobiDB-lite"/>
    </source>
</evidence>
<feature type="compositionally biased region" description="Basic and acidic residues" evidence="1">
    <location>
        <begin position="200"/>
        <end position="226"/>
    </location>
</feature>
<protein>
    <submittedName>
        <fullName evidence="2">Uncharacterized protein</fullName>
    </submittedName>
</protein>
<evidence type="ECO:0000313" key="3">
    <source>
        <dbReference type="Proteomes" id="UP001243330"/>
    </source>
</evidence>
<accession>A0AAD9A5H6</accession>
<gene>
    <name evidence="2" type="ORF">CCHR01_15599</name>
</gene>
<organism evidence="2 3">
    <name type="scientific">Colletotrichum chrysophilum</name>
    <dbReference type="NCBI Taxonomy" id="1836956"/>
    <lineage>
        <taxon>Eukaryota</taxon>
        <taxon>Fungi</taxon>
        <taxon>Dikarya</taxon>
        <taxon>Ascomycota</taxon>
        <taxon>Pezizomycotina</taxon>
        <taxon>Sordariomycetes</taxon>
        <taxon>Hypocreomycetidae</taxon>
        <taxon>Glomerellales</taxon>
        <taxon>Glomerellaceae</taxon>
        <taxon>Colletotrichum</taxon>
        <taxon>Colletotrichum gloeosporioides species complex</taxon>
    </lineage>
</organism>
<reference evidence="2" key="1">
    <citation type="submission" date="2023-01" db="EMBL/GenBank/DDBJ databases">
        <title>Colletotrichum chrysophilum M932 genome sequence.</title>
        <authorList>
            <person name="Baroncelli R."/>
        </authorList>
    </citation>
    <scope>NUCLEOTIDE SEQUENCE</scope>
    <source>
        <strain evidence="2">M932</strain>
    </source>
</reference>
<keyword evidence="3" id="KW-1185">Reference proteome</keyword>